<feature type="transmembrane region" description="Helical" evidence="9">
    <location>
        <begin position="59"/>
        <end position="80"/>
    </location>
</feature>
<keyword evidence="9" id="KW-1133">Transmembrane helix</keyword>
<proteinExistence type="predicted"/>
<dbReference type="GO" id="GO:0005524">
    <property type="term" value="F:ATP binding"/>
    <property type="evidence" value="ECO:0007669"/>
    <property type="project" value="UniProtKB-KW"/>
</dbReference>
<evidence type="ECO:0000256" key="7">
    <source>
        <dbReference type="ARBA" id="ARBA00022840"/>
    </source>
</evidence>
<dbReference type="RefSeq" id="WP_135115149.1">
    <property type="nucleotide sequence ID" value="NZ_JADGLL010000036.1"/>
</dbReference>
<name>A0A4Y9FV32_9MICO</name>
<keyword evidence="9" id="KW-0812">Transmembrane</keyword>
<dbReference type="InterPro" id="IPR036890">
    <property type="entry name" value="HATPase_C_sf"/>
</dbReference>
<evidence type="ECO:0000256" key="1">
    <source>
        <dbReference type="ARBA" id="ARBA00000085"/>
    </source>
</evidence>
<evidence type="ECO:0000256" key="2">
    <source>
        <dbReference type="ARBA" id="ARBA00012438"/>
    </source>
</evidence>
<keyword evidence="9" id="KW-0472">Membrane</keyword>
<gene>
    <name evidence="11" type="ORF">E4U02_12400</name>
</gene>
<feature type="transmembrane region" description="Helical" evidence="9">
    <location>
        <begin position="28"/>
        <end position="47"/>
    </location>
</feature>
<feature type="transmembrane region" description="Helical" evidence="9">
    <location>
        <begin position="86"/>
        <end position="109"/>
    </location>
</feature>
<evidence type="ECO:0000256" key="9">
    <source>
        <dbReference type="SAM" id="Phobius"/>
    </source>
</evidence>
<keyword evidence="3" id="KW-0597">Phosphoprotein</keyword>
<dbReference type="GO" id="GO:0016020">
    <property type="term" value="C:membrane"/>
    <property type="evidence" value="ECO:0007669"/>
    <property type="project" value="InterPro"/>
</dbReference>
<reference evidence="11 12" key="1">
    <citation type="submission" date="2019-03" db="EMBL/GenBank/DDBJ databases">
        <title>Diversity of the mouse oral microbiome.</title>
        <authorList>
            <person name="Joseph S."/>
            <person name="Aduse-Opoku J."/>
            <person name="Curtis M."/>
            <person name="Wade W."/>
            <person name="Hashim A."/>
        </authorList>
    </citation>
    <scope>NUCLEOTIDE SEQUENCE [LARGE SCALE GENOMIC DNA]</scope>
    <source>
        <strain evidence="11 12">P1012</strain>
    </source>
</reference>
<sequence>MTTAPTPPSPSVRGLVEQLLAGGRSTGLFILGALFDTYCVVNVPGAAEFGGDRGAGSLGITDGGVVLWLVAVIAWGSVYTRRRRPLVTAIAGAVLAVAGISYALLLVGVYQCLIRWPRRQWWIGGTAGGLVLLYALRESLTDWGAALPWLGSETPADPPGFAGTVAPWIIAALALALVAGLVAYRRTSVDAARSRSVAATEHRRAETLGEQVARQAERERIARDLHDGLGHRLSSAALTLGVLEAQASAGVSPDPAQARIARQQVHAALEDVRGVVGGLRSGTGDAPLTPASIRFVGRLVHDLRAAGHRLDAYVMVEGADRLGAPLDAAAFRILQESLTNAIKHAPGSAISVTFDAAPERGIRIRVTNPLAASGAGVPGSRTGLIGIRERAAAVGGTAWIGPYEGEFIVDVSLPWGDPA</sequence>
<dbReference type="Gene3D" id="1.20.5.1930">
    <property type="match status" value="1"/>
</dbReference>
<protein>
    <recommendedName>
        <fullName evidence="2">histidine kinase</fullName>
        <ecNumber evidence="2">2.7.13.3</ecNumber>
    </recommendedName>
</protein>
<keyword evidence="6" id="KW-0418">Kinase</keyword>
<dbReference type="InterPro" id="IPR050482">
    <property type="entry name" value="Sensor_HK_TwoCompSys"/>
</dbReference>
<evidence type="ECO:0000256" key="8">
    <source>
        <dbReference type="ARBA" id="ARBA00023012"/>
    </source>
</evidence>
<dbReference type="PANTHER" id="PTHR24421:SF10">
    <property type="entry name" value="NITRATE_NITRITE SENSOR PROTEIN NARQ"/>
    <property type="match status" value="1"/>
</dbReference>
<dbReference type="CDD" id="cd16917">
    <property type="entry name" value="HATPase_UhpB-NarQ-NarX-like"/>
    <property type="match status" value="1"/>
</dbReference>
<evidence type="ECO:0000256" key="5">
    <source>
        <dbReference type="ARBA" id="ARBA00022741"/>
    </source>
</evidence>
<keyword evidence="8" id="KW-0902">Two-component regulatory system</keyword>
<dbReference type="GO" id="GO:0046983">
    <property type="term" value="F:protein dimerization activity"/>
    <property type="evidence" value="ECO:0007669"/>
    <property type="project" value="InterPro"/>
</dbReference>
<evidence type="ECO:0000256" key="6">
    <source>
        <dbReference type="ARBA" id="ARBA00022777"/>
    </source>
</evidence>
<feature type="transmembrane region" description="Helical" evidence="9">
    <location>
        <begin position="121"/>
        <end position="140"/>
    </location>
</feature>
<evidence type="ECO:0000259" key="10">
    <source>
        <dbReference type="Pfam" id="PF07730"/>
    </source>
</evidence>
<evidence type="ECO:0000313" key="11">
    <source>
        <dbReference type="EMBL" id="TFU32079.1"/>
    </source>
</evidence>
<dbReference type="OrthoDB" id="227596at2"/>
<dbReference type="Proteomes" id="UP000298358">
    <property type="component" value="Unassembled WGS sequence"/>
</dbReference>
<dbReference type="PANTHER" id="PTHR24421">
    <property type="entry name" value="NITRATE/NITRITE SENSOR PROTEIN NARX-RELATED"/>
    <property type="match status" value="1"/>
</dbReference>
<keyword evidence="4" id="KW-0808">Transferase</keyword>
<evidence type="ECO:0000256" key="3">
    <source>
        <dbReference type="ARBA" id="ARBA00022553"/>
    </source>
</evidence>
<dbReference type="SUPFAM" id="SSF55874">
    <property type="entry name" value="ATPase domain of HSP90 chaperone/DNA topoisomerase II/histidine kinase"/>
    <property type="match status" value="1"/>
</dbReference>
<dbReference type="InterPro" id="IPR011712">
    <property type="entry name" value="Sig_transdc_His_kin_sub3_dim/P"/>
</dbReference>
<dbReference type="AlphaFoldDB" id="A0A4Y9FV32"/>
<comment type="catalytic activity">
    <reaction evidence="1">
        <text>ATP + protein L-histidine = ADP + protein N-phospho-L-histidine.</text>
        <dbReference type="EC" id="2.7.13.3"/>
    </reaction>
</comment>
<accession>A0A4Y9FV32</accession>
<evidence type="ECO:0000313" key="12">
    <source>
        <dbReference type="Proteomes" id="UP000298358"/>
    </source>
</evidence>
<comment type="caution">
    <text evidence="11">The sequence shown here is derived from an EMBL/GenBank/DDBJ whole genome shotgun (WGS) entry which is preliminary data.</text>
</comment>
<feature type="transmembrane region" description="Helical" evidence="9">
    <location>
        <begin position="160"/>
        <end position="184"/>
    </location>
</feature>
<organism evidence="11 12">
    <name type="scientific">Microbacterium paludicola</name>
    <dbReference type="NCBI Taxonomy" id="300019"/>
    <lineage>
        <taxon>Bacteria</taxon>
        <taxon>Bacillati</taxon>
        <taxon>Actinomycetota</taxon>
        <taxon>Actinomycetes</taxon>
        <taxon>Micrococcales</taxon>
        <taxon>Microbacteriaceae</taxon>
        <taxon>Microbacterium</taxon>
    </lineage>
</organism>
<evidence type="ECO:0000256" key="4">
    <source>
        <dbReference type="ARBA" id="ARBA00022679"/>
    </source>
</evidence>
<dbReference type="Pfam" id="PF07730">
    <property type="entry name" value="HisKA_3"/>
    <property type="match status" value="1"/>
</dbReference>
<keyword evidence="5" id="KW-0547">Nucleotide-binding</keyword>
<dbReference type="EC" id="2.7.13.3" evidence="2"/>
<keyword evidence="12" id="KW-1185">Reference proteome</keyword>
<dbReference type="Gene3D" id="3.30.565.10">
    <property type="entry name" value="Histidine kinase-like ATPase, C-terminal domain"/>
    <property type="match status" value="1"/>
</dbReference>
<dbReference type="GO" id="GO:0000155">
    <property type="term" value="F:phosphorelay sensor kinase activity"/>
    <property type="evidence" value="ECO:0007669"/>
    <property type="project" value="InterPro"/>
</dbReference>
<feature type="domain" description="Signal transduction histidine kinase subgroup 3 dimerisation and phosphoacceptor" evidence="10">
    <location>
        <begin position="217"/>
        <end position="282"/>
    </location>
</feature>
<keyword evidence="7" id="KW-0067">ATP-binding</keyword>
<dbReference type="EMBL" id="SPQB01000036">
    <property type="protein sequence ID" value="TFU32079.1"/>
    <property type="molecule type" value="Genomic_DNA"/>
</dbReference>